<dbReference type="InParanoid" id="A0A316W9F6"/>
<reference evidence="2 3" key="1">
    <citation type="journal article" date="2018" name="Mol. Biol. Evol.">
        <title>Broad Genomic Sampling Reveals a Smut Pathogenic Ancestry of the Fungal Clade Ustilaginomycotina.</title>
        <authorList>
            <person name="Kijpornyongpan T."/>
            <person name="Mondo S.J."/>
            <person name="Barry K."/>
            <person name="Sandor L."/>
            <person name="Lee J."/>
            <person name="Lipzen A."/>
            <person name="Pangilinan J."/>
            <person name="LaButti K."/>
            <person name="Hainaut M."/>
            <person name="Henrissat B."/>
            <person name="Grigoriev I.V."/>
            <person name="Spatafora J.W."/>
            <person name="Aime M.C."/>
        </authorList>
    </citation>
    <scope>NUCLEOTIDE SEQUENCE [LARGE SCALE GENOMIC DNA]</scope>
    <source>
        <strain evidence="2 3">MCA 4658</strain>
    </source>
</reference>
<proteinExistence type="predicted"/>
<feature type="compositionally biased region" description="Polar residues" evidence="1">
    <location>
        <begin position="147"/>
        <end position="159"/>
    </location>
</feature>
<dbReference type="RefSeq" id="XP_025371803.1">
    <property type="nucleotide sequence ID" value="XM_025515107.1"/>
</dbReference>
<keyword evidence="3" id="KW-1185">Reference proteome</keyword>
<gene>
    <name evidence="2" type="ORF">IE81DRAFT_328523</name>
</gene>
<dbReference type="AlphaFoldDB" id="A0A316W9F6"/>
<feature type="region of interest" description="Disordered" evidence="1">
    <location>
        <begin position="40"/>
        <end position="64"/>
    </location>
</feature>
<evidence type="ECO:0000313" key="3">
    <source>
        <dbReference type="Proteomes" id="UP000245783"/>
    </source>
</evidence>
<sequence length="467" mass="49522">MPSAIRRSCLRAFQSKRPVRPPPPFLRLSPAEIKAKINYPSKDAPGMRAAPAGSSAKLTADNAKRDQAITPSRIPVKTASKATKVSDLNAVNDGSAAVPCATPSSKRDSATMPTRIPVKKPGQAFRPSLPKDAAGGGAASHRASASTMLSNTTGETSTPVKVAGSMGSATPLHTTITSPSASTSATIKLPGLVMATPTKCAAVANNSAGNKTLMQIKVAGTMIGDSRQSPLVMMRTCQTEGAALASMQGAPLGSLAVQKKRQAKISKETFESKPLPKRPSAIPCYDPDLRFVPCERYPKGRLSSMVFGPLLDMESCKVNLKGASKATPAKLANLEVSVLPETGQLPTGCWAGLRLLTWAVLHGITFESLIHALHACESFWEQISTMIWDPKWDHLCLWLETMQGAFLHVLQELHVLVAHLPCAAASSSGVLIDEQDKRFLVLNALLDLDDLPVTSARKTVLLADLGD</sequence>
<feature type="region of interest" description="Disordered" evidence="1">
    <location>
        <begin position="1"/>
        <end position="27"/>
    </location>
</feature>
<name>A0A316W9F6_9BASI</name>
<dbReference type="GeneID" id="37036977"/>
<protein>
    <submittedName>
        <fullName evidence="2">Uncharacterized protein</fullName>
    </submittedName>
</protein>
<organism evidence="2 3">
    <name type="scientific">Ceraceosorus guamensis</name>
    <dbReference type="NCBI Taxonomy" id="1522189"/>
    <lineage>
        <taxon>Eukaryota</taxon>
        <taxon>Fungi</taxon>
        <taxon>Dikarya</taxon>
        <taxon>Basidiomycota</taxon>
        <taxon>Ustilaginomycotina</taxon>
        <taxon>Exobasidiomycetes</taxon>
        <taxon>Ceraceosorales</taxon>
        <taxon>Ceraceosoraceae</taxon>
        <taxon>Ceraceosorus</taxon>
    </lineage>
</organism>
<evidence type="ECO:0000313" key="2">
    <source>
        <dbReference type="EMBL" id="PWN44643.1"/>
    </source>
</evidence>
<dbReference type="EMBL" id="KZ819359">
    <property type="protein sequence ID" value="PWN44643.1"/>
    <property type="molecule type" value="Genomic_DNA"/>
</dbReference>
<accession>A0A316W9F6</accession>
<feature type="region of interest" description="Disordered" evidence="1">
    <location>
        <begin position="93"/>
        <end position="165"/>
    </location>
</feature>
<evidence type="ECO:0000256" key="1">
    <source>
        <dbReference type="SAM" id="MobiDB-lite"/>
    </source>
</evidence>
<dbReference type="Proteomes" id="UP000245783">
    <property type="component" value="Unassembled WGS sequence"/>
</dbReference>